<feature type="coiled-coil region" evidence="8">
    <location>
        <begin position="347"/>
        <end position="374"/>
    </location>
</feature>
<organism evidence="9 11">
    <name type="scientific">Epilithonimonas lactis</name>
    <dbReference type="NCBI Taxonomy" id="421072"/>
    <lineage>
        <taxon>Bacteria</taxon>
        <taxon>Pseudomonadati</taxon>
        <taxon>Bacteroidota</taxon>
        <taxon>Flavobacteriia</taxon>
        <taxon>Flavobacteriales</taxon>
        <taxon>Weeksellaceae</taxon>
        <taxon>Chryseobacterium group</taxon>
        <taxon>Epilithonimonas</taxon>
    </lineage>
</organism>
<evidence type="ECO:0000256" key="2">
    <source>
        <dbReference type="ARBA" id="ARBA00007613"/>
    </source>
</evidence>
<dbReference type="Proteomes" id="UP000028623">
    <property type="component" value="Unassembled WGS sequence"/>
</dbReference>
<proteinExistence type="inferred from homology"/>
<comment type="subcellular location">
    <subcellularLocation>
        <location evidence="1">Cell outer membrane</location>
    </subcellularLocation>
</comment>
<evidence type="ECO:0000256" key="4">
    <source>
        <dbReference type="ARBA" id="ARBA00022452"/>
    </source>
</evidence>
<comment type="caution">
    <text evidence="9">The sequence shown here is derived from an EMBL/GenBank/DDBJ whole genome shotgun (WGS) entry which is preliminary data.</text>
</comment>
<keyword evidence="3" id="KW-0813">Transport</keyword>
<evidence type="ECO:0000256" key="1">
    <source>
        <dbReference type="ARBA" id="ARBA00004442"/>
    </source>
</evidence>
<dbReference type="STRING" id="421072.SAMN04488097_2813"/>
<dbReference type="AlphaFoldDB" id="A0A085B819"/>
<evidence type="ECO:0000256" key="5">
    <source>
        <dbReference type="ARBA" id="ARBA00022692"/>
    </source>
</evidence>
<dbReference type="eggNOG" id="COG1538">
    <property type="taxonomic scope" value="Bacteria"/>
</dbReference>
<dbReference type="EMBL" id="JPLY01000006">
    <property type="protein sequence ID" value="KFC18614.1"/>
    <property type="molecule type" value="Genomic_DNA"/>
</dbReference>
<dbReference type="GO" id="GO:0015288">
    <property type="term" value="F:porin activity"/>
    <property type="evidence" value="ECO:0007669"/>
    <property type="project" value="TreeGrafter"/>
</dbReference>
<dbReference type="PANTHER" id="PTHR30026:SF20">
    <property type="entry name" value="OUTER MEMBRANE PROTEIN TOLC"/>
    <property type="match status" value="1"/>
</dbReference>
<dbReference type="SUPFAM" id="SSF56954">
    <property type="entry name" value="Outer membrane efflux proteins (OEP)"/>
    <property type="match status" value="1"/>
</dbReference>
<feature type="coiled-coil region" evidence="8">
    <location>
        <begin position="164"/>
        <end position="191"/>
    </location>
</feature>
<accession>A0A085B819</accession>
<protein>
    <submittedName>
        <fullName evidence="9">Transporter</fullName>
    </submittedName>
</protein>
<keyword evidence="4" id="KW-1134">Transmembrane beta strand</keyword>
<dbReference type="RefSeq" id="WP_034972699.1">
    <property type="nucleotide sequence ID" value="NZ_FOFI01000003.1"/>
</dbReference>
<name>A0A085B819_9FLAO</name>
<evidence type="ECO:0000256" key="7">
    <source>
        <dbReference type="ARBA" id="ARBA00023237"/>
    </source>
</evidence>
<dbReference type="PANTHER" id="PTHR30026">
    <property type="entry name" value="OUTER MEMBRANE PROTEIN TOLC"/>
    <property type="match status" value="1"/>
</dbReference>
<evidence type="ECO:0000256" key="8">
    <source>
        <dbReference type="SAM" id="Coils"/>
    </source>
</evidence>
<sequence>MKKITLAITLILFGTITKAQILISKDLDYAIGKALQKNTEIRNQDLELQKLELERKSVLAKYIPKIEAAGLYSYISSDAKLDLATLNLPVTGYPVFAGSSDFSTNANILYGGLTAKAVLFSGGQILNGAKALKEKNTGTAFMMENQKDEVIKDIIGSFDRLKLLETAETLIDNSEKRLNKEKERVEKAISEGLAIPYDRDKIKLSTLELASKRADVQNKRKLLILKIKQSTNLSEEEILKTNHQLEPIIILDSLSTAERNEIKALESFKKASEYALKKEKGSLLPTVGAFAGYSYASLYNANTKVPIEQLNTTANLKLNELTLHPNWMLGVAVKWELFSGFERKHKIDEAKIGLAQVENKLADTKEKVDLELEKNKVEYNTTLHKVDIAIQREKIAQNNNEIASKQYRLGLINVTERLGAENDIYKESLNKVETVIEQRNAAIEVYRASGKLSNFIKIQN</sequence>
<dbReference type="GO" id="GO:1990281">
    <property type="term" value="C:efflux pump complex"/>
    <property type="evidence" value="ECO:0007669"/>
    <property type="project" value="TreeGrafter"/>
</dbReference>
<dbReference type="Gene3D" id="1.20.1600.10">
    <property type="entry name" value="Outer membrane efflux proteins (OEP)"/>
    <property type="match status" value="1"/>
</dbReference>
<dbReference type="EMBL" id="JPLY01000001">
    <property type="protein sequence ID" value="KFC23053.1"/>
    <property type="molecule type" value="Genomic_DNA"/>
</dbReference>
<dbReference type="InterPro" id="IPR051906">
    <property type="entry name" value="TolC-like"/>
</dbReference>
<feature type="coiled-coil region" evidence="8">
    <location>
        <begin position="34"/>
        <end position="61"/>
    </location>
</feature>
<evidence type="ECO:0000313" key="10">
    <source>
        <dbReference type="EMBL" id="KFC23053.1"/>
    </source>
</evidence>
<dbReference type="GO" id="GO:0015562">
    <property type="term" value="F:efflux transmembrane transporter activity"/>
    <property type="evidence" value="ECO:0007669"/>
    <property type="project" value="InterPro"/>
</dbReference>
<keyword evidence="8" id="KW-0175">Coiled coil</keyword>
<evidence type="ECO:0000256" key="3">
    <source>
        <dbReference type="ARBA" id="ARBA00022448"/>
    </source>
</evidence>
<dbReference type="InterPro" id="IPR003423">
    <property type="entry name" value="OMP_efflux"/>
</dbReference>
<evidence type="ECO:0000313" key="9">
    <source>
        <dbReference type="EMBL" id="KFC18614.1"/>
    </source>
</evidence>
<keyword evidence="5" id="KW-0812">Transmembrane</keyword>
<keyword evidence="7" id="KW-0998">Cell outer membrane</keyword>
<dbReference type="Pfam" id="PF02321">
    <property type="entry name" value="OEP"/>
    <property type="match status" value="1"/>
</dbReference>
<reference evidence="9 11" key="1">
    <citation type="submission" date="2014-07" db="EMBL/GenBank/DDBJ databases">
        <title>Epilithonimonas lactis LMG 22401 Genome.</title>
        <authorList>
            <person name="Pipes S.E."/>
            <person name="Stropko S.J."/>
        </authorList>
    </citation>
    <scope>NUCLEOTIDE SEQUENCE [LARGE SCALE GENOMIC DNA]</scope>
    <source>
        <strain evidence="9 11">LMG 24401</strain>
    </source>
</reference>
<keyword evidence="6" id="KW-0472">Membrane</keyword>
<dbReference type="OrthoDB" id="1674454at2"/>
<gene>
    <name evidence="10" type="ORF">IO89_00090</name>
    <name evidence="9" type="ORF">IO89_17350</name>
</gene>
<evidence type="ECO:0000256" key="6">
    <source>
        <dbReference type="ARBA" id="ARBA00023136"/>
    </source>
</evidence>
<evidence type="ECO:0000313" key="11">
    <source>
        <dbReference type="Proteomes" id="UP000028623"/>
    </source>
</evidence>
<keyword evidence="11" id="KW-1185">Reference proteome</keyword>
<dbReference type="GO" id="GO:0009279">
    <property type="term" value="C:cell outer membrane"/>
    <property type="evidence" value="ECO:0007669"/>
    <property type="project" value="UniProtKB-SubCell"/>
</dbReference>
<comment type="similarity">
    <text evidence="2">Belongs to the outer membrane factor (OMF) (TC 1.B.17) family.</text>
</comment>